<organism evidence="1">
    <name type="scientific">Thermosulfurimonas dismutans</name>
    <dbReference type="NCBI Taxonomy" id="999894"/>
    <lineage>
        <taxon>Bacteria</taxon>
        <taxon>Pseudomonadati</taxon>
        <taxon>Thermodesulfobacteriota</taxon>
        <taxon>Thermodesulfobacteria</taxon>
        <taxon>Thermodesulfobacteriales</taxon>
        <taxon>Thermodesulfobacteriaceae</taxon>
        <taxon>Thermosulfurimonas</taxon>
    </lineage>
</organism>
<evidence type="ECO:0000313" key="1">
    <source>
        <dbReference type="EMBL" id="HFC98601.1"/>
    </source>
</evidence>
<dbReference type="Proteomes" id="UP000886043">
    <property type="component" value="Unassembled WGS sequence"/>
</dbReference>
<dbReference type="InterPro" id="IPR036280">
    <property type="entry name" value="Multihaem_cyt_sf"/>
</dbReference>
<comment type="caution">
    <text evidence="1">The sequence shown here is derived from an EMBL/GenBank/DDBJ whole genome shotgun (WGS) entry which is preliminary data.</text>
</comment>
<gene>
    <name evidence="1" type="ORF">ENJ40_09155</name>
</gene>
<dbReference type="EMBL" id="DRMH01000126">
    <property type="protein sequence ID" value="HFC98601.1"/>
    <property type="molecule type" value="Genomic_DNA"/>
</dbReference>
<evidence type="ECO:0008006" key="2">
    <source>
        <dbReference type="Google" id="ProtNLM"/>
    </source>
</evidence>
<accession>A0A7C3GLL1</accession>
<reference evidence="1" key="1">
    <citation type="journal article" date="2020" name="mSystems">
        <title>Genome- and Community-Level Interaction Insights into Carbon Utilization and Element Cycling Functions of Hydrothermarchaeota in Hydrothermal Sediment.</title>
        <authorList>
            <person name="Zhou Z."/>
            <person name="Liu Y."/>
            <person name="Xu W."/>
            <person name="Pan J."/>
            <person name="Luo Z.H."/>
            <person name="Li M."/>
        </authorList>
    </citation>
    <scope>NUCLEOTIDE SEQUENCE [LARGE SCALE GENOMIC DNA]</scope>
    <source>
        <strain evidence="1">HyVt-483</strain>
    </source>
</reference>
<proteinExistence type="predicted"/>
<dbReference type="SUPFAM" id="SSF48695">
    <property type="entry name" value="Multiheme cytochromes"/>
    <property type="match status" value="1"/>
</dbReference>
<sequence length="137" mass="15248">MTFLSPEGKVEREFRRITWSHMYPHGTGKARTCKDCHQSGKTVGLGYGSLTYLGGGRWRFTPAEAPAELLGLKHGLSALIDLSGKPLVNLRPGVSAFSGSEIRRILRVGLCLPCHRDFSDPVMRNWPPKRPCPVFKE</sequence>
<name>A0A7C3GLL1_9BACT</name>
<dbReference type="AlphaFoldDB" id="A0A7C3GLL1"/>
<protein>
    <recommendedName>
        <fullName evidence="2">Cytochrome c family protein</fullName>
    </recommendedName>
</protein>